<reference evidence="3" key="1">
    <citation type="submission" date="2016-06" db="UniProtKB">
        <authorList>
            <consortium name="WormBaseParasite"/>
        </authorList>
    </citation>
    <scope>IDENTIFICATION</scope>
</reference>
<sequence length="218" mass="23231">MCCVCQVADWESDGDGSSISPNLVHPGVFLMGARLYCGAQRRLVPNTHLWILEDGFFQAAIPRATTTTGGLNQVRKSGVVFVSTPAHSSLPLITLSSSPSSPLSFPFPCPSSHLLLILLPSPLLLFLLPLLSPFFPHLSPPLPSFTLNSNPPLLPLSSPFAPPPRSKKSYCAGDMQSIRVPPDCSTELALTGSQLSPLAPRSWFFPSVTPQAIATTSG</sequence>
<evidence type="ECO:0000313" key="1">
    <source>
        <dbReference type="EMBL" id="VDM01992.1"/>
    </source>
</evidence>
<keyword evidence="2" id="KW-1185">Reference proteome</keyword>
<dbReference type="Proteomes" id="UP000275846">
    <property type="component" value="Unassembled WGS sequence"/>
</dbReference>
<dbReference type="EMBL" id="UYSU01040116">
    <property type="protein sequence ID" value="VDM01992.1"/>
    <property type="molecule type" value="Genomic_DNA"/>
</dbReference>
<name>A0A183TGK8_SCHSO</name>
<organism evidence="3">
    <name type="scientific">Schistocephalus solidus</name>
    <name type="common">Tapeworm</name>
    <dbReference type="NCBI Taxonomy" id="70667"/>
    <lineage>
        <taxon>Eukaryota</taxon>
        <taxon>Metazoa</taxon>
        <taxon>Spiralia</taxon>
        <taxon>Lophotrochozoa</taxon>
        <taxon>Platyhelminthes</taxon>
        <taxon>Cestoda</taxon>
        <taxon>Eucestoda</taxon>
        <taxon>Diphyllobothriidea</taxon>
        <taxon>Diphyllobothriidae</taxon>
        <taxon>Schistocephalus</taxon>
    </lineage>
</organism>
<dbReference type="OrthoDB" id="10237142at2759"/>
<dbReference type="WBParaSite" id="SSLN_0001619701-mRNA-1">
    <property type="protein sequence ID" value="SSLN_0001619701-mRNA-1"/>
    <property type="gene ID" value="SSLN_0001619701"/>
</dbReference>
<accession>A0A183TGK8</accession>
<dbReference type="AlphaFoldDB" id="A0A183TGK8"/>
<evidence type="ECO:0000313" key="3">
    <source>
        <dbReference type="WBParaSite" id="SSLN_0001619701-mRNA-1"/>
    </source>
</evidence>
<proteinExistence type="predicted"/>
<reference evidence="1 2" key="2">
    <citation type="submission" date="2018-11" db="EMBL/GenBank/DDBJ databases">
        <authorList>
            <consortium name="Pathogen Informatics"/>
        </authorList>
    </citation>
    <scope>NUCLEOTIDE SEQUENCE [LARGE SCALE GENOMIC DNA]</scope>
    <source>
        <strain evidence="1 2">NST_G2</strain>
    </source>
</reference>
<gene>
    <name evidence="1" type="ORF">SSLN_LOCUS15606</name>
</gene>
<evidence type="ECO:0000313" key="2">
    <source>
        <dbReference type="Proteomes" id="UP000275846"/>
    </source>
</evidence>
<protein>
    <submittedName>
        <fullName evidence="1 3">Uncharacterized protein</fullName>
    </submittedName>
</protein>